<dbReference type="Pfam" id="PF07714">
    <property type="entry name" value="PK_Tyr_Ser-Thr"/>
    <property type="match status" value="1"/>
</dbReference>
<dbReference type="OMA" id="EDCYASS"/>
<dbReference type="GO" id="GO:0004672">
    <property type="term" value="F:protein kinase activity"/>
    <property type="evidence" value="ECO:0007669"/>
    <property type="project" value="InterPro"/>
</dbReference>
<sequence length="197" mass="22021">MQVWRPRLPTSAVSKAFKHDKDTHVSTNTLLGTYGYVDPEYLATMQPTTKSDVYSFGAVLLEFFTGRPAILPESPMPISIVHWVRSQLAEGNIESMVDARMHGCYHVNSVWKVANIALECTAQVSLERRTISDVVVQLQECLKLEDCYASSDMSRGLYTGSGSHDPNLNNESQDSVALEMEYVSRRMATRTTDPVAR</sequence>
<dbReference type="AlphaFoldDB" id="A0A9R0VDM6"/>
<dbReference type="GO" id="GO:0005524">
    <property type="term" value="F:ATP binding"/>
    <property type="evidence" value="ECO:0007669"/>
    <property type="project" value="InterPro"/>
</dbReference>
<evidence type="ECO:0000259" key="1">
    <source>
        <dbReference type="PROSITE" id="PS50011"/>
    </source>
</evidence>
<dbReference type="InterPro" id="IPR011009">
    <property type="entry name" value="Kinase-like_dom_sf"/>
</dbReference>
<dbReference type="PANTHER" id="PTHR45631">
    <property type="entry name" value="OS07G0107800 PROTEIN-RELATED"/>
    <property type="match status" value="1"/>
</dbReference>
<gene>
    <name evidence="2" type="ORF">TRITD_1Bv1G189570</name>
</gene>
<evidence type="ECO:0000313" key="2">
    <source>
        <dbReference type="EMBL" id="VAH21411.1"/>
    </source>
</evidence>
<dbReference type="PROSITE" id="PS50011">
    <property type="entry name" value="PROTEIN_KINASE_DOM"/>
    <property type="match status" value="1"/>
</dbReference>
<dbReference type="EMBL" id="LT934112">
    <property type="protein sequence ID" value="VAH21411.1"/>
    <property type="molecule type" value="Genomic_DNA"/>
</dbReference>
<dbReference type="PANTHER" id="PTHR45631:SF165">
    <property type="entry name" value="PROTEIN KINASE DOMAIN-CONTAINING PROTEIN"/>
    <property type="match status" value="1"/>
</dbReference>
<dbReference type="Gramene" id="TRITD1Bv1G189570.1">
    <property type="protein sequence ID" value="TRITD1Bv1G189570.1"/>
    <property type="gene ID" value="TRITD1Bv1G189570"/>
</dbReference>
<protein>
    <recommendedName>
        <fullName evidence="1">Protein kinase domain-containing protein</fullName>
    </recommendedName>
</protein>
<reference evidence="2 3" key="1">
    <citation type="submission" date="2017-09" db="EMBL/GenBank/DDBJ databases">
        <authorList>
            <consortium name="International Durum Wheat Genome Sequencing Consortium (IDWGSC)"/>
            <person name="Milanesi L."/>
        </authorList>
    </citation>
    <scope>NUCLEOTIDE SEQUENCE [LARGE SCALE GENOMIC DNA]</scope>
    <source>
        <strain evidence="3">cv. Svevo</strain>
    </source>
</reference>
<dbReference type="SUPFAM" id="SSF56112">
    <property type="entry name" value="Protein kinase-like (PK-like)"/>
    <property type="match status" value="1"/>
</dbReference>
<accession>A0A9R0VDM6</accession>
<name>A0A9R0VDM6_TRITD</name>
<dbReference type="InterPro" id="IPR000719">
    <property type="entry name" value="Prot_kinase_dom"/>
</dbReference>
<proteinExistence type="predicted"/>
<dbReference type="Proteomes" id="UP000324705">
    <property type="component" value="Chromosome 1B"/>
</dbReference>
<dbReference type="InterPro" id="IPR001245">
    <property type="entry name" value="Ser-Thr/Tyr_kinase_cat_dom"/>
</dbReference>
<organism evidence="2 3">
    <name type="scientific">Triticum turgidum subsp. durum</name>
    <name type="common">Durum wheat</name>
    <name type="synonym">Triticum durum</name>
    <dbReference type="NCBI Taxonomy" id="4567"/>
    <lineage>
        <taxon>Eukaryota</taxon>
        <taxon>Viridiplantae</taxon>
        <taxon>Streptophyta</taxon>
        <taxon>Embryophyta</taxon>
        <taxon>Tracheophyta</taxon>
        <taxon>Spermatophyta</taxon>
        <taxon>Magnoliopsida</taxon>
        <taxon>Liliopsida</taxon>
        <taxon>Poales</taxon>
        <taxon>Poaceae</taxon>
        <taxon>BOP clade</taxon>
        <taxon>Pooideae</taxon>
        <taxon>Triticodae</taxon>
        <taxon>Triticeae</taxon>
        <taxon>Triticinae</taxon>
        <taxon>Triticum</taxon>
    </lineage>
</organism>
<evidence type="ECO:0000313" key="3">
    <source>
        <dbReference type="Proteomes" id="UP000324705"/>
    </source>
</evidence>
<feature type="domain" description="Protein kinase" evidence="1">
    <location>
        <begin position="1"/>
        <end position="197"/>
    </location>
</feature>
<dbReference type="Gene3D" id="1.10.510.10">
    <property type="entry name" value="Transferase(Phosphotransferase) domain 1"/>
    <property type="match status" value="1"/>
</dbReference>
<keyword evidence="3" id="KW-1185">Reference proteome</keyword>